<keyword evidence="4" id="KW-1185">Reference proteome</keyword>
<dbReference type="PATRIC" id="fig|1600.4.peg.125"/>
<dbReference type="STRING" id="1600.LBAT_0121"/>
<accession>A0A0D6A1U6</accession>
<organism evidence="2 4">
    <name type="scientific">Lactobacillus acetotolerans</name>
    <dbReference type="NCBI Taxonomy" id="1600"/>
    <lineage>
        <taxon>Bacteria</taxon>
        <taxon>Bacillati</taxon>
        <taxon>Bacillota</taxon>
        <taxon>Bacilli</taxon>
        <taxon>Lactobacillales</taxon>
        <taxon>Lactobacillaceae</taxon>
        <taxon>Lactobacillus</taxon>
    </lineage>
</organism>
<dbReference type="InterPro" id="IPR000361">
    <property type="entry name" value="ATAP_core_dom"/>
</dbReference>
<dbReference type="GeneID" id="78211473"/>
<evidence type="ECO:0000313" key="2">
    <source>
        <dbReference type="EMBL" id="BAQ56510.1"/>
    </source>
</evidence>
<dbReference type="KEGG" id="lae:LBAT_0121"/>
<sequence>MTDIKVISMNIKPEAAEKIKSHVQDGQVVLLALNDGSNKYSKQGGTCTIGANFQFVILDKKDPEYDIKIDNNAGLDLYTSKSEMAFLDNGLVINAKDSTLSLSDDSGVVDGGVTISNFKPSKITKKDMMEGKTC</sequence>
<dbReference type="Proteomes" id="UP000325393">
    <property type="component" value="Chromosome"/>
</dbReference>
<protein>
    <submittedName>
        <fullName evidence="3">Iron-sulfur cluster biosynthesis family protein</fullName>
    </submittedName>
</protein>
<gene>
    <name evidence="3" type="ORF">LA749_00600</name>
    <name evidence="2" type="ORF">LBAT_0121</name>
</gene>
<dbReference type="OrthoDB" id="2187371at2"/>
<dbReference type="Proteomes" id="UP000035709">
    <property type="component" value="Chromosome"/>
</dbReference>
<reference evidence="2 4" key="1">
    <citation type="submission" date="2015-03" db="EMBL/GenBank/DDBJ databases">
        <title>Complete genome sequence of Lactobacillus acetotolerans NBRC 13120.</title>
        <authorList>
            <person name="Toh H."/>
            <person name="Morita H."/>
            <person name="Fujita N."/>
        </authorList>
    </citation>
    <scope>NUCLEOTIDE SEQUENCE [LARGE SCALE GENOMIC DNA]</scope>
    <source>
        <strain evidence="2 4">NBRC 13120</strain>
    </source>
</reference>
<evidence type="ECO:0000313" key="5">
    <source>
        <dbReference type="Proteomes" id="UP000325393"/>
    </source>
</evidence>
<evidence type="ECO:0000259" key="1">
    <source>
        <dbReference type="Pfam" id="PF01521"/>
    </source>
</evidence>
<feature type="domain" description="Core" evidence="1">
    <location>
        <begin position="9"/>
        <end position="116"/>
    </location>
</feature>
<dbReference type="EMBL" id="CP044496">
    <property type="protein sequence ID" value="QFG50610.1"/>
    <property type="molecule type" value="Genomic_DNA"/>
</dbReference>
<dbReference type="SUPFAM" id="SSF89360">
    <property type="entry name" value="HesB-like domain"/>
    <property type="match status" value="1"/>
</dbReference>
<proteinExistence type="predicted"/>
<name>A0A0D6A1U6_9LACO</name>
<evidence type="ECO:0000313" key="4">
    <source>
        <dbReference type="Proteomes" id="UP000035709"/>
    </source>
</evidence>
<evidence type="ECO:0000313" key="3">
    <source>
        <dbReference type="EMBL" id="QFG50610.1"/>
    </source>
</evidence>
<dbReference type="InterPro" id="IPR035903">
    <property type="entry name" value="HesB-like_dom_sf"/>
</dbReference>
<dbReference type="Gene3D" id="2.60.300.12">
    <property type="entry name" value="HesB-like domain"/>
    <property type="match status" value="1"/>
</dbReference>
<dbReference type="RefSeq" id="WP_054681769.1">
    <property type="nucleotide sequence ID" value="NZ_AP014808.1"/>
</dbReference>
<reference evidence="3 5" key="2">
    <citation type="submission" date="2019-09" db="EMBL/GenBank/DDBJ databases">
        <title>Genome sequencing of Lactobacillus acetotolerans.</title>
        <authorList>
            <person name="Kim K."/>
        </authorList>
    </citation>
    <scope>NUCLEOTIDE SEQUENCE [LARGE SCALE GENOMIC DNA]</scope>
    <source>
        <strain evidence="3 5">LA749</strain>
    </source>
</reference>
<dbReference type="Pfam" id="PF01521">
    <property type="entry name" value="Fe-S_biosyn"/>
    <property type="match status" value="1"/>
</dbReference>
<dbReference type="AlphaFoldDB" id="A0A0D6A1U6"/>
<dbReference type="EMBL" id="AP014808">
    <property type="protein sequence ID" value="BAQ56510.1"/>
    <property type="molecule type" value="Genomic_DNA"/>
</dbReference>